<gene>
    <name evidence="8" type="ORF">L3081_10045</name>
</gene>
<evidence type="ECO:0000256" key="4">
    <source>
        <dbReference type="ARBA" id="ARBA00023239"/>
    </source>
</evidence>
<keyword evidence="1" id="KW-0227">DNA damage</keyword>
<dbReference type="InterPro" id="IPR012092">
    <property type="entry name" value="DNA_glyclase/AP_lyase_Ogg"/>
</dbReference>
<keyword evidence="6" id="KW-0326">Glycosidase</keyword>
<dbReference type="InterPro" id="IPR003265">
    <property type="entry name" value="HhH-GPD_domain"/>
</dbReference>
<dbReference type="InterPro" id="IPR011257">
    <property type="entry name" value="DNA_glycosylase"/>
</dbReference>
<dbReference type="Gene3D" id="1.10.1670.10">
    <property type="entry name" value="Helix-hairpin-Helix base-excision DNA repair enzymes (C-terminal)"/>
    <property type="match status" value="1"/>
</dbReference>
<reference evidence="8" key="1">
    <citation type="submission" date="2022-01" db="EMBL/GenBank/DDBJ databases">
        <title>Colwellia maritima, isolated from seawater.</title>
        <authorList>
            <person name="Kristyanto S."/>
            <person name="Jung J."/>
            <person name="Jeon C.O."/>
        </authorList>
    </citation>
    <scope>NUCLEOTIDE SEQUENCE</scope>
    <source>
        <strain evidence="8">MSW7</strain>
    </source>
</reference>
<keyword evidence="5" id="KW-0511">Multifunctional enzyme</keyword>
<evidence type="ECO:0000259" key="7">
    <source>
        <dbReference type="SMART" id="SM00478"/>
    </source>
</evidence>
<proteinExistence type="predicted"/>
<evidence type="ECO:0000313" key="9">
    <source>
        <dbReference type="Proteomes" id="UP001139646"/>
    </source>
</evidence>
<dbReference type="EMBL" id="JAKKSL010000002">
    <property type="protein sequence ID" value="MCI2283667.1"/>
    <property type="molecule type" value="Genomic_DNA"/>
</dbReference>
<dbReference type="Proteomes" id="UP001139646">
    <property type="component" value="Unassembled WGS sequence"/>
</dbReference>
<sequence>MKNQLAHFNMGQSSVQMELPNEKEMVIPGVAWGKVSAFPSVAYWLYSVLSRRIEGTELQYKHGKTLVEEVGACLLGGHAITAEISIAAYEQLKLKGAFDGTAHPESKLLEWLTEPIQLSNRTVKYRFVRQKAKYIANALQFLHDEEAPISSGQELRNWLLQIKGVGLKTASWVARNWLDADDVAILDIHIYRAGLLGGFYDDHLTIEKNYLQLEQIFIDLAKAMKVKASELDAVIWYEMQKSSSVHRLLENREQVKNGIISKNTIVYINRNKNTYTPELALA</sequence>
<evidence type="ECO:0000256" key="3">
    <source>
        <dbReference type="ARBA" id="ARBA00023204"/>
    </source>
</evidence>
<feature type="domain" description="HhH-GPD" evidence="7">
    <location>
        <begin position="77"/>
        <end position="240"/>
    </location>
</feature>
<keyword evidence="2" id="KW-0378">Hydrolase</keyword>
<keyword evidence="3" id="KW-0234">DNA repair</keyword>
<comment type="caution">
    <text evidence="8">The sequence shown here is derived from an EMBL/GenBank/DDBJ whole genome shotgun (WGS) entry which is preliminary data.</text>
</comment>
<organism evidence="8 9">
    <name type="scientific">Colwellia maritima</name>
    <dbReference type="NCBI Taxonomy" id="2912588"/>
    <lineage>
        <taxon>Bacteria</taxon>
        <taxon>Pseudomonadati</taxon>
        <taxon>Pseudomonadota</taxon>
        <taxon>Gammaproteobacteria</taxon>
        <taxon>Alteromonadales</taxon>
        <taxon>Colwelliaceae</taxon>
        <taxon>Colwellia</taxon>
    </lineage>
</organism>
<name>A0ABS9X3N0_9GAMM</name>
<dbReference type="Gene3D" id="1.10.340.30">
    <property type="entry name" value="Hypothetical protein, domain 2"/>
    <property type="match status" value="1"/>
</dbReference>
<dbReference type="SMART" id="SM00478">
    <property type="entry name" value="ENDO3c"/>
    <property type="match status" value="1"/>
</dbReference>
<dbReference type="RefSeq" id="WP_242285774.1">
    <property type="nucleotide sequence ID" value="NZ_JAKKSL010000002.1"/>
</dbReference>
<evidence type="ECO:0000256" key="6">
    <source>
        <dbReference type="ARBA" id="ARBA00023295"/>
    </source>
</evidence>
<keyword evidence="4" id="KW-0456">Lyase</keyword>
<evidence type="ECO:0000256" key="2">
    <source>
        <dbReference type="ARBA" id="ARBA00022801"/>
    </source>
</evidence>
<evidence type="ECO:0000256" key="5">
    <source>
        <dbReference type="ARBA" id="ARBA00023268"/>
    </source>
</evidence>
<evidence type="ECO:0000256" key="1">
    <source>
        <dbReference type="ARBA" id="ARBA00022763"/>
    </source>
</evidence>
<dbReference type="Pfam" id="PF22175">
    <property type="entry name" value="Ogg-HhH"/>
    <property type="match status" value="1"/>
</dbReference>
<dbReference type="SUPFAM" id="SSF48150">
    <property type="entry name" value="DNA-glycosylase"/>
    <property type="match status" value="1"/>
</dbReference>
<protein>
    <recommendedName>
        <fullName evidence="7">HhH-GPD domain-containing protein</fullName>
    </recommendedName>
</protein>
<evidence type="ECO:0000313" key="8">
    <source>
        <dbReference type="EMBL" id="MCI2283667.1"/>
    </source>
</evidence>
<keyword evidence="9" id="KW-1185">Reference proteome</keyword>
<dbReference type="InterPro" id="IPR023170">
    <property type="entry name" value="HhH_base_excis_C"/>
</dbReference>
<accession>A0ABS9X3N0</accession>